<name>A0A7R9P886_TIMCA</name>
<accession>A0A7R9P886</accession>
<sequence>MEQEAALHLRVDQLTIGIVCAGAKSIDVMLLVVKKSIRKALI</sequence>
<proteinExistence type="predicted"/>
<dbReference type="AlphaFoldDB" id="A0A7R9P886"/>
<evidence type="ECO:0000313" key="1">
    <source>
        <dbReference type="EMBL" id="CAD7573429.1"/>
    </source>
</evidence>
<gene>
    <name evidence="1" type="ORF">TCMB3V08_LOCUS6067</name>
</gene>
<dbReference type="EMBL" id="OE181606">
    <property type="protein sequence ID" value="CAD7573429.1"/>
    <property type="molecule type" value="Genomic_DNA"/>
</dbReference>
<protein>
    <submittedName>
        <fullName evidence="1">(California timema) hypothetical protein</fullName>
    </submittedName>
</protein>
<reference evidence="1" key="1">
    <citation type="submission" date="2020-11" db="EMBL/GenBank/DDBJ databases">
        <authorList>
            <person name="Tran Van P."/>
        </authorList>
    </citation>
    <scope>NUCLEOTIDE SEQUENCE</scope>
</reference>
<organism evidence="1">
    <name type="scientific">Timema californicum</name>
    <name type="common">California timema</name>
    <name type="synonym">Walking stick</name>
    <dbReference type="NCBI Taxonomy" id="61474"/>
    <lineage>
        <taxon>Eukaryota</taxon>
        <taxon>Metazoa</taxon>
        <taxon>Ecdysozoa</taxon>
        <taxon>Arthropoda</taxon>
        <taxon>Hexapoda</taxon>
        <taxon>Insecta</taxon>
        <taxon>Pterygota</taxon>
        <taxon>Neoptera</taxon>
        <taxon>Polyneoptera</taxon>
        <taxon>Phasmatodea</taxon>
        <taxon>Timematodea</taxon>
        <taxon>Timematoidea</taxon>
        <taxon>Timematidae</taxon>
        <taxon>Timema</taxon>
    </lineage>
</organism>